<feature type="transmembrane region" description="Helical" evidence="1">
    <location>
        <begin position="118"/>
        <end position="139"/>
    </location>
</feature>
<protein>
    <submittedName>
        <fullName evidence="2">Uncharacterized protein</fullName>
    </submittedName>
</protein>
<keyword evidence="1" id="KW-0812">Transmembrane</keyword>
<name>A0A371J9F5_9FIRM</name>
<dbReference type="OrthoDB" id="1097929at2"/>
<sequence length="153" mass="17838">MDRINKYTPRVKKNTLLFIAGIVWAFAGFRVLSLGIVDAISSNKNWITTLVISSFIFYIFYKFIFSKIYKKHTKRIINSTLEKHCVFSFFDFKSYMIMGIMMFLGISVRSAGIFNPWYVSIFYIGLGFALFMAGMLFIISSIKFENTKLKYIN</sequence>
<proteinExistence type="predicted"/>
<dbReference type="RefSeq" id="WP_094367732.1">
    <property type="nucleotide sequence ID" value="NZ_NOJY02000002.1"/>
</dbReference>
<keyword evidence="1" id="KW-1133">Transmembrane helix</keyword>
<keyword evidence="3" id="KW-1185">Reference proteome</keyword>
<dbReference type="EMBL" id="NOJY02000002">
    <property type="protein sequence ID" value="RDY29391.1"/>
    <property type="molecule type" value="Genomic_DNA"/>
</dbReference>
<evidence type="ECO:0000256" key="1">
    <source>
        <dbReference type="SAM" id="Phobius"/>
    </source>
</evidence>
<keyword evidence="1" id="KW-0472">Membrane</keyword>
<reference evidence="2 3" key="1">
    <citation type="journal article" date="2017" name="Genome Announc.">
        <title>Draft Genome Sequence of Romboutsia weinsteinii sp. nov. Strain CCRI-19649(T) Isolated from Surface Water.</title>
        <authorList>
            <person name="Maheux A.F."/>
            <person name="Boudreau D.K."/>
            <person name="Berube E."/>
            <person name="Boissinot M."/>
            <person name="Cantin P."/>
            <person name="Raymond F."/>
            <person name="Corbeil J."/>
            <person name="Omar R.F."/>
            <person name="Bergeron M.G."/>
        </authorList>
    </citation>
    <scope>NUCLEOTIDE SEQUENCE [LARGE SCALE GENOMIC DNA]</scope>
    <source>
        <strain evidence="2 3">CCRI-19649</strain>
    </source>
</reference>
<evidence type="ECO:0000313" key="3">
    <source>
        <dbReference type="Proteomes" id="UP000215694"/>
    </source>
</evidence>
<gene>
    <name evidence="2" type="ORF">CHL78_001450</name>
</gene>
<dbReference type="AlphaFoldDB" id="A0A371J9F5"/>
<organism evidence="2 3">
    <name type="scientific">Romboutsia weinsteinii</name>
    <dbReference type="NCBI Taxonomy" id="2020949"/>
    <lineage>
        <taxon>Bacteria</taxon>
        <taxon>Bacillati</taxon>
        <taxon>Bacillota</taxon>
        <taxon>Clostridia</taxon>
        <taxon>Peptostreptococcales</taxon>
        <taxon>Peptostreptococcaceae</taxon>
        <taxon>Romboutsia</taxon>
    </lineage>
</organism>
<feature type="transmembrane region" description="Helical" evidence="1">
    <location>
        <begin position="46"/>
        <end position="65"/>
    </location>
</feature>
<evidence type="ECO:0000313" key="2">
    <source>
        <dbReference type="EMBL" id="RDY29391.1"/>
    </source>
</evidence>
<accession>A0A371J9F5</accession>
<dbReference type="Proteomes" id="UP000215694">
    <property type="component" value="Unassembled WGS sequence"/>
</dbReference>
<comment type="caution">
    <text evidence="2">The sequence shown here is derived from an EMBL/GenBank/DDBJ whole genome shotgun (WGS) entry which is preliminary data.</text>
</comment>
<feature type="transmembrane region" description="Helical" evidence="1">
    <location>
        <begin position="86"/>
        <end position="106"/>
    </location>
</feature>
<feature type="transmembrane region" description="Helical" evidence="1">
    <location>
        <begin position="16"/>
        <end position="40"/>
    </location>
</feature>